<evidence type="ECO:0000256" key="1">
    <source>
        <dbReference type="SAM" id="SignalP"/>
    </source>
</evidence>
<dbReference type="Proteomes" id="UP000250079">
    <property type="component" value="Chromosome"/>
</dbReference>
<dbReference type="KEGG" id="gai:IMCC3135_03850"/>
<dbReference type="OrthoDB" id="6106486at2"/>
<dbReference type="InterPro" id="IPR019545">
    <property type="entry name" value="DM13_domain"/>
</dbReference>
<evidence type="ECO:0000313" key="3">
    <source>
        <dbReference type="EMBL" id="ASJ70883.1"/>
    </source>
</evidence>
<dbReference type="EMBL" id="CP018632">
    <property type="protein sequence ID" value="ASJ70883.1"/>
    <property type="molecule type" value="Genomic_DNA"/>
</dbReference>
<reference evidence="3 4" key="1">
    <citation type="submission" date="2016-12" db="EMBL/GenBank/DDBJ databases">
        <authorList>
            <person name="Song W.-J."/>
            <person name="Kurnit D.M."/>
        </authorList>
    </citation>
    <scope>NUCLEOTIDE SEQUENCE [LARGE SCALE GENOMIC DNA]</scope>
    <source>
        <strain evidence="3 4">IMCC3135</strain>
    </source>
</reference>
<feature type="chain" id="PRO_5016277887" description="DM13 domain-containing protein" evidence="1">
    <location>
        <begin position="36"/>
        <end position="149"/>
    </location>
</feature>
<dbReference type="RefSeq" id="WP_088916380.1">
    <property type="nucleotide sequence ID" value="NZ_CP018632.1"/>
</dbReference>
<accession>A0A2Z2NIK3</accession>
<dbReference type="Pfam" id="PF10517">
    <property type="entry name" value="DM13"/>
    <property type="match status" value="1"/>
</dbReference>
<feature type="signal peptide" evidence="1">
    <location>
        <begin position="1"/>
        <end position="35"/>
    </location>
</feature>
<evidence type="ECO:0000259" key="2">
    <source>
        <dbReference type="PROSITE" id="PS51549"/>
    </source>
</evidence>
<feature type="domain" description="DM13" evidence="2">
    <location>
        <begin position="36"/>
        <end position="144"/>
    </location>
</feature>
<protein>
    <recommendedName>
        <fullName evidence="2">DM13 domain-containing protein</fullName>
    </recommendedName>
</protein>
<dbReference type="AlphaFoldDB" id="A0A2Z2NIK3"/>
<keyword evidence="4" id="KW-1185">Reference proteome</keyword>
<evidence type="ECO:0000313" key="4">
    <source>
        <dbReference type="Proteomes" id="UP000250079"/>
    </source>
</evidence>
<sequence length="149" mass="16216">MQFTKSRKMNRTRSLLAGIVLAVVAVQTINSPVLAGDEHGFVSKKYDIKGGWQIVEENGKTLIRFDKSFKTKGGPDLKVFLSPLSIADVSGKTATDNSIQLGKLQSITGSQDYILPDGLSLEDYNSILVHCEQYSVLWGGSDLHAAKSN</sequence>
<name>A0A2Z2NIK3_9GAMM</name>
<dbReference type="PROSITE" id="PS51549">
    <property type="entry name" value="DM13"/>
    <property type="match status" value="1"/>
</dbReference>
<gene>
    <name evidence="3" type="ORF">IMCC3135_03850</name>
</gene>
<proteinExistence type="predicted"/>
<keyword evidence="1" id="KW-0732">Signal</keyword>
<organism evidence="3 4">
    <name type="scientific">Granulosicoccus antarcticus IMCC3135</name>
    <dbReference type="NCBI Taxonomy" id="1192854"/>
    <lineage>
        <taxon>Bacteria</taxon>
        <taxon>Pseudomonadati</taxon>
        <taxon>Pseudomonadota</taxon>
        <taxon>Gammaproteobacteria</taxon>
        <taxon>Chromatiales</taxon>
        <taxon>Granulosicoccaceae</taxon>
        <taxon>Granulosicoccus</taxon>
    </lineage>
</organism>